<feature type="binding site" evidence="14">
    <location>
        <position position="387"/>
    </location>
    <ligand>
        <name>ATP</name>
        <dbReference type="ChEBI" id="CHEBI:30616"/>
    </ligand>
</feature>
<keyword evidence="10 16" id="KW-1133">Transmembrane helix</keyword>
<dbReference type="InterPro" id="IPR023214">
    <property type="entry name" value="HAD_sf"/>
</dbReference>
<keyword evidence="11 16" id="KW-0472">Membrane</keyword>
<dbReference type="AlphaFoldDB" id="A0AAJ7UDE7"/>
<evidence type="ECO:0000256" key="1">
    <source>
        <dbReference type="ARBA" id="ARBA00001946"/>
    </source>
</evidence>
<dbReference type="PROSITE" id="PS00154">
    <property type="entry name" value="ATPASE_E1_E2"/>
    <property type="match status" value="1"/>
</dbReference>
<dbReference type="Pfam" id="PF16212">
    <property type="entry name" value="PhoLip_ATPase_C"/>
    <property type="match status" value="1"/>
</dbReference>
<dbReference type="InterPro" id="IPR032630">
    <property type="entry name" value="P_typ_ATPase_c"/>
</dbReference>
<dbReference type="RefSeq" id="XP_032834416.1">
    <property type="nucleotide sequence ID" value="XM_032978525.1"/>
</dbReference>
<dbReference type="InterPro" id="IPR008250">
    <property type="entry name" value="ATPase_P-typ_transduc_dom_A_sf"/>
</dbReference>
<dbReference type="Proteomes" id="UP001318040">
    <property type="component" value="Chromosome 67"/>
</dbReference>
<dbReference type="SFLD" id="SFLDF00027">
    <property type="entry name" value="p-type_atpase"/>
    <property type="match status" value="1"/>
</dbReference>
<evidence type="ECO:0000256" key="5">
    <source>
        <dbReference type="ARBA" id="ARBA00022723"/>
    </source>
</evidence>
<evidence type="ECO:0000256" key="15">
    <source>
        <dbReference type="PIRSR" id="PIRSR606539-3"/>
    </source>
</evidence>
<dbReference type="InterPro" id="IPR032631">
    <property type="entry name" value="P-type_ATPase_N"/>
</dbReference>
<dbReference type="InterPro" id="IPR006539">
    <property type="entry name" value="P-type_ATPase_IV"/>
</dbReference>
<evidence type="ECO:0000256" key="4">
    <source>
        <dbReference type="ARBA" id="ARBA00022692"/>
    </source>
</evidence>
<evidence type="ECO:0000256" key="2">
    <source>
        <dbReference type="ARBA" id="ARBA00004141"/>
    </source>
</evidence>
<evidence type="ECO:0000256" key="9">
    <source>
        <dbReference type="ARBA" id="ARBA00022967"/>
    </source>
</evidence>
<feature type="binding site" evidence="14">
    <location>
        <position position="525"/>
    </location>
    <ligand>
        <name>ATP</name>
        <dbReference type="ChEBI" id="CHEBI:30616"/>
    </ligand>
</feature>
<dbReference type="NCBIfam" id="TIGR01494">
    <property type="entry name" value="ATPase_P-type"/>
    <property type="match status" value="1"/>
</dbReference>
<keyword evidence="5 15" id="KW-0479">Metal-binding</keyword>
<dbReference type="Gene3D" id="2.70.150.10">
    <property type="entry name" value="Calcium-transporting ATPase, cytoplasmic transduction domain A"/>
    <property type="match status" value="1"/>
</dbReference>
<feature type="binding site" evidence="14">
    <location>
        <position position="659"/>
    </location>
    <ligand>
        <name>ATP</name>
        <dbReference type="ChEBI" id="CHEBI:30616"/>
    </ligand>
</feature>
<evidence type="ECO:0000256" key="3">
    <source>
        <dbReference type="ARBA" id="ARBA00008109"/>
    </source>
</evidence>
<dbReference type="SUPFAM" id="SSF56784">
    <property type="entry name" value="HAD-like"/>
    <property type="match status" value="1"/>
</dbReference>
<dbReference type="InterPro" id="IPR023298">
    <property type="entry name" value="ATPase_P-typ_TM_dom_sf"/>
</dbReference>
<keyword evidence="7 14" id="KW-0067">ATP-binding</keyword>
<feature type="binding site" evidence="14">
    <location>
        <position position="809"/>
    </location>
    <ligand>
        <name>ATP</name>
        <dbReference type="ChEBI" id="CHEBI:30616"/>
    </ligand>
</feature>
<evidence type="ECO:0000256" key="10">
    <source>
        <dbReference type="ARBA" id="ARBA00022989"/>
    </source>
</evidence>
<comment type="catalytic activity">
    <reaction evidence="12 16">
        <text>ATP + H2O + phospholipidSide 1 = ADP + phosphate + phospholipidSide 2.</text>
        <dbReference type="EC" id="7.6.2.1"/>
    </reaction>
</comment>
<dbReference type="Gene3D" id="3.40.1110.10">
    <property type="entry name" value="Calcium-transporting ATPase, cytoplasmic domain N"/>
    <property type="match status" value="1"/>
</dbReference>
<dbReference type="InterPro" id="IPR001757">
    <property type="entry name" value="P_typ_ATPase"/>
</dbReference>
<feature type="domain" description="P-type ATPase N-terminal" evidence="18">
    <location>
        <begin position="14"/>
        <end position="64"/>
    </location>
</feature>
<feature type="binding site" evidence="15">
    <location>
        <position position="388"/>
    </location>
    <ligand>
        <name>Mg(2+)</name>
        <dbReference type="ChEBI" id="CHEBI:18420"/>
    </ligand>
</feature>
<dbReference type="Gene3D" id="3.40.50.1000">
    <property type="entry name" value="HAD superfamily/HAD-like"/>
    <property type="match status" value="1"/>
</dbReference>
<dbReference type="GO" id="GO:0000287">
    <property type="term" value="F:magnesium ion binding"/>
    <property type="evidence" value="ECO:0007669"/>
    <property type="project" value="UniProtKB-UniRule"/>
</dbReference>
<feature type="compositionally biased region" description="Low complexity" evidence="17">
    <location>
        <begin position="1116"/>
        <end position="1131"/>
    </location>
</feature>
<name>A0AAJ7UDE7_PETMA</name>
<dbReference type="PANTHER" id="PTHR24092">
    <property type="entry name" value="PROBABLE PHOSPHOLIPID-TRANSPORTING ATPASE"/>
    <property type="match status" value="1"/>
</dbReference>
<keyword evidence="20" id="KW-1185">Reference proteome</keyword>
<feature type="transmembrane region" description="Helical" evidence="16">
    <location>
        <begin position="1010"/>
        <end position="1030"/>
    </location>
</feature>
<comment type="cofactor">
    <cofactor evidence="1 15">
        <name>Mg(2+)</name>
        <dbReference type="ChEBI" id="CHEBI:18420"/>
    </cofactor>
</comment>
<feature type="transmembrane region" description="Helical" evidence="16">
    <location>
        <begin position="1050"/>
        <end position="1069"/>
    </location>
</feature>
<dbReference type="GO" id="GO:0005524">
    <property type="term" value="F:ATP binding"/>
    <property type="evidence" value="ECO:0007669"/>
    <property type="project" value="UniProtKB-UniRule"/>
</dbReference>
<protein>
    <recommendedName>
        <fullName evidence="16">Phospholipid-transporting ATPase</fullName>
        <ecNumber evidence="16">7.6.2.1</ecNumber>
    </recommendedName>
</protein>
<feature type="domain" description="P-type ATPase C-terminal" evidence="19">
    <location>
        <begin position="831"/>
        <end position="1077"/>
    </location>
</feature>
<feature type="binding site" evidence="14">
    <location>
        <position position="808"/>
    </location>
    <ligand>
        <name>ATP</name>
        <dbReference type="ChEBI" id="CHEBI:30616"/>
    </ligand>
</feature>
<accession>A0AAJ7UDE7</accession>
<evidence type="ECO:0000313" key="20">
    <source>
        <dbReference type="Proteomes" id="UP001318040"/>
    </source>
</evidence>
<dbReference type="GO" id="GO:0005783">
    <property type="term" value="C:endoplasmic reticulum"/>
    <property type="evidence" value="ECO:0007669"/>
    <property type="project" value="TreeGrafter"/>
</dbReference>
<feature type="active site" description="4-aspartylphosphate intermediate" evidence="13">
    <location>
        <position position="386"/>
    </location>
</feature>
<evidence type="ECO:0000256" key="7">
    <source>
        <dbReference type="ARBA" id="ARBA00022840"/>
    </source>
</evidence>
<dbReference type="SUPFAM" id="SSF81660">
    <property type="entry name" value="Metal cation-transporting ATPase, ATP-binding domain N"/>
    <property type="match status" value="1"/>
</dbReference>
<feature type="non-terminal residue" evidence="21">
    <location>
        <position position="1174"/>
    </location>
</feature>
<dbReference type="GO" id="GO:0045332">
    <property type="term" value="P:phospholipid translocation"/>
    <property type="evidence" value="ECO:0007669"/>
    <property type="project" value="TreeGrafter"/>
</dbReference>
<dbReference type="Pfam" id="PF16209">
    <property type="entry name" value="PhoLip_ATPase_N"/>
    <property type="match status" value="1"/>
</dbReference>
<dbReference type="SUPFAM" id="SSF81665">
    <property type="entry name" value="Calcium ATPase, transmembrane domain M"/>
    <property type="match status" value="1"/>
</dbReference>
<sequence>MASRRDPTCSTRTEDNTITSSKYTLWNFFPKNLFEQFRRIANLYFLMVFLIQLLVDTPTSPVTSGVPLLFVITVTAIKQGYEDWLRHRADREANHADVYTVKSGHLVRPYACKHVRVGDIVYVRCEESFPCDLVLLTSNWSDGRALVTTASLDGETDLKTYLAPARSPRVRSPQDFSGFSAAVECRQPHPDLYRFEGHITIHNAEEAELSVPDSLGPENLLLRGSRLKNTDFIYGAAVYTGMETKMALNYRSKSQKRSVVEVSMNSFLLVYLCLLLCEALLGVVLKSVWQLDARRGGAGAWYNEAPPQGPAQRSATLQFLVDFLDFLILFNYVIPVSLYVTVEMQKFLGSRFIGWDPRLAHGAQEALVNTSDVNEELGQVEYVLTDKTGTLTENVMNLKKLSLGGVKYQVQHGEMVPEAGEEERGGPGIDTMDWQCPSFLLTALALCHTVRLSPESSSSSRRSGPGGGTDPDEESDYLAASPDEKALVEGARRLGVTFLGTVDRWSTLNIRGVTHRFEILHVLEFDPQRRRMSVIVRTEEGRAFVITKGADLAVMPCVVAGDVDKTQRHVDDFSLLGLRVLCVAVRELTSAELSAAILRLRDAALALRERSQRSREAYDAVESGLTLLGASGVEDRLQEGVVEAMASLRDAGVSVWVLTGDKMETAVNVGYACGLFSPSTTLLSLGRSPATVTATGHVGEVERGGRGGRSGGRRGRGEEGSDYAGQLARLIAQASCVPVGDFSLVVSGSQLSVLLGHHHHRRALRLLVQACRSVLCCRLAPLQKAEVVRLVKALPGSPITLAIGDGANDVSMIQEAHVGIGILGAEGRQAARNSDFALPRFRCLPRLLLVHGHLYYVRIAQLVQYFFYKNVCFMTPQFLFQFYCGFSHQTLYDSSYLTIYNLCFTSLPILAYGLLEQQRSMAQLERRPALYRTIRRNALLSRRPFVCWTLLGLLHAFLFFFGSVALLGDGVALKSNGEVFGHWELGTLVFTVLVVTVNLKLALDTRYWTWVNHFVTWGTLIFYVAFSLFYGGVHWPLLKAQGMRGVFAELLSSLSLWLGTVLLVTACLVPDVFRSVAGGHAWPAGAQMMSGTLARLRPWRWRRWRRWWRGGGERTPLAPRSAAALPADPAARGGGGGGGGGGGHVGGRARHGGAGRPAGRDERVTRGERGGGGG</sequence>
<feature type="binding site" evidence="15">
    <location>
        <position position="805"/>
    </location>
    <ligand>
        <name>Mg(2+)</name>
        <dbReference type="ChEBI" id="CHEBI:18420"/>
    </ligand>
</feature>
<comment type="subcellular location">
    <subcellularLocation>
        <location evidence="2 16">Membrane</location>
        <topology evidence="2 16">Multi-pass membrane protein</topology>
    </subcellularLocation>
</comment>
<feature type="binding site" evidence="14">
    <location>
        <position position="661"/>
    </location>
    <ligand>
        <name>ATP</name>
        <dbReference type="ChEBI" id="CHEBI:30616"/>
    </ligand>
</feature>
<keyword evidence="9 16" id="KW-1278">Translocase</keyword>
<feature type="binding site" evidence="15">
    <location>
        <position position="809"/>
    </location>
    <ligand>
        <name>Mg(2+)</name>
        <dbReference type="ChEBI" id="CHEBI:18420"/>
    </ligand>
</feature>
<keyword evidence="6 14" id="KW-0547">Nucleotide-binding</keyword>
<dbReference type="SFLD" id="SFLDS00003">
    <property type="entry name" value="Haloacid_Dehalogenase"/>
    <property type="match status" value="1"/>
</dbReference>
<dbReference type="FunFam" id="3.40.50.1000:FF:000014">
    <property type="entry name" value="Phospholipid-transporting ATPase"/>
    <property type="match status" value="1"/>
</dbReference>
<feature type="compositionally biased region" description="Low complexity" evidence="17">
    <location>
        <begin position="454"/>
        <end position="463"/>
    </location>
</feature>
<dbReference type="EC" id="7.6.2.1" evidence="16"/>
<comment type="similarity">
    <text evidence="3 16">Belongs to the cation transport ATPase (P-type) (TC 3.A.3) family. Type IV subfamily.</text>
</comment>
<organism evidence="20 21">
    <name type="scientific">Petromyzon marinus</name>
    <name type="common">Sea lamprey</name>
    <dbReference type="NCBI Taxonomy" id="7757"/>
    <lineage>
        <taxon>Eukaryota</taxon>
        <taxon>Metazoa</taxon>
        <taxon>Chordata</taxon>
        <taxon>Craniata</taxon>
        <taxon>Vertebrata</taxon>
        <taxon>Cyclostomata</taxon>
        <taxon>Hyperoartia</taxon>
        <taxon>Petromyzontiformes</taxon>
        <taxon>Petromyzontidae</taxon>
        <taxon>Petromyzon</taxon>
    </lineage>
</organism>
<dbReference type="PANTHER" id="PTHR24092:SF175">
    <property type="entry name" value="PHOSPHOLIPID-TRANSPORTING ATPASE"/>
    <property type="match status" value="1"/>
</dbReference>
<evidence type="ECO:0000256" key="11">
    <source>
        <dbReference type="ARBA" id="ARBA00023136"/>
    </source>
</evidence>
<feature type="binding site" evidence="14">
    <location>
        <position position="579"/>
    </location>
    <ligand>
        <name>ATP</name>
        <dbReference type="ChEBI" id="CHEBI:30616"/>
    </ligand>
</feature>
<dbReference type="NCBIfam" id="TIGR01652">
    <property type="entry name" value="ATPase-Plipid"/>
    <property type="match status" value="1"/>
</dbReference>
<evidence type="ECO:0000256" key="17">
    <source>
        <dbReference type="SAM" id="MobiDB-lite"/>
    </source>
</evidence>
<dbReference type="Pfam" id="PF13246">
    <property type="entry name" value="Cation_ATPase"/>
    <property type="match status" value="1"/>
</dbReference>
<feature type="region of interest" description="Disordered" evidence="17">
    <location>
        <begin position="700"/>
        <end position="720"/>
    </location>
</feature>
<gene>
    <name evidence="21" type="primary">LOC116956750</name>
</gene>
<feature type="transmembrane region" description="Helical" evidence="16">
    <location>
        <begin position="980"/>
        <end position="1003"/>
    </location>
</feature>
<feature type="binding site" evidence="14">
    <location>
        <position position="548"/>
    </location>
    <ligand>
        <name>ATP</name>
        <dbReference type="ChEBI" id="CHEBI:30616"/>
    </ligand>
</feature>
<dbReference type="GO" id="GO:0005886">
    <property type="term" value="C:plasma membrane"/>
    <property type="evidence" value="ECO:0007669"/>
    <property type="project" value="TreeGrafter"/>
</dbReference>
<feature type="binding site" evidence="15">
    <location>
        <position position="386"/>
    </location>
    <ligand>
        <name>Mg(2+)</name>
        <dbReference type="ChEBI" id="CHEBI:18420"/>
    </ligand>
</feature>
<dbReference type="GO" id="GO:0016887">
    <property type="term" value="F:ATP hydrolysis activity"/>
    <property type="evidence" value="ECO:0007669"/>
    <property type="project" value="InterPro"/>
</dbReference>
<evidence type="ECO:0000256" key="13">
    <source>
        <dbReference type="PIRSR" id="PIRSR606539-1"/>
    </source>
</evidence>
<feature type="binding site" evidence="14">
    <location>
        <position position="386"/>
    </location>
    <ligand>
        <name>ATP</name>
        <dbReference type="ChEBI" id="CHEBI:30616"/>
    </ligand>
</feature>
<feature type="transmembrane region" description="Helical" evidence="16">
    <location>
        <begin position="323"/>
        <end position="342"/>
    </location>
</feature>
<feature type="transmembrane region" description="Helical" evidence="16">
    <location>
        <begin position="262"/>
        <end position="285"/>
    </location>
</feature>
<evidence type="ECO:0000259" key="18">
    <source>
        <dbReference type="Pfam" id="PF16209"/>
    </source>
</evidence>
<keyword evidence="4 16" id="KW-0812">Transmembrane</keyword>
<dbReference type="SUPFAM" id="SSF81653">
    <property type="entry name" value="Calcium ATPase, transduction domain A"/>
    <property type="match status" value="1"/>
</dbReference>
<dbReference type="InterPro" id="IPR036412">
    <property type="entry name" value="HAD-like_sf"/>
</dbReference>
<feature type="binding site" evidence="14">
    <location>
        <position position="778"/>
    </location>
    <ligand>
        <name>ATP</name>
        <dbReference type="ChEBI" id="CHEBI:30616"/>
    </ligand>
</feature>
<evidence type="ECO:0000256" key="6">
    <source>
        <dbReference type="ARBA" id="ARBA00022741"/>
    </source>
</evidence>
<feature type="binding site" evidence="14">
    <location>
        <position position="784"/>
    </location>
    <ligand>
        <name>ATP</name>
        <dbReference type="ChEBI" id="CHEBI:30616"/>
    </ligand>
</feature>
<keyword evidence="8 15" id="KW-0460">Magnesium</keyword>
<feature type="binding site" evidence="14">
    <location>
        <position position="484"/>
    </location>
    <ligand>
        <name>ATP</name>
        <dbReference type="ChEBI" id="CHEBI:30616"/>
    </ligand>
</feature>
<dbReference type="GO" id="GO:0140326">
    <property type="term" value="F:ATPase-coupled intramembrane lipid transporter activity"/>
    <property type="evidence" value="ECO:0007669"/>
    <property type="project" value="UniProtKB-EC"/>
</dbReference>
<reference evidence="21" key="1">
    <citation type="submission" date="2025-08" db="UniProtKB">
        <authorList>
            <consortium name="RefSeq"/>
        </authorList>
    </citation>
    <scope>IDENTIFICATION</scope>
    <source>
        <tissue evidence="21">Sperm</tissue>
    </source>
</reference>
<feature type="transmembrane region" description="Helical" evidence="16">
    <location>
        <begin position="37"/>
        <end position="55"/>
    </location>
</feature>
<feature type="region of interest" description="Disordered" evidence="17">
    <location>
        <begin position="1116"/>
        <end position="1174"/>
    </location>
</feature>
<evidence type="ECO:0000313" key="21">
    <source>
        <dbReference type="RefSeq" id="XP_032834416.1"/>
    </source>
</evidence>
<dbReference type="KEGG" id="pmrn:116956750"/>
<dbReference type="InterPro" id="IPR044492">
    <property type="entry name" value="P_typ_ATPase_HD_dom"/>
</dbReference>
<dbReference type="PRINTS" id="PR00119">
    <property type="entry name" value="CATATPASE"/>
</dbReference>
<dbReference type="SFLD" id="SFLDG00002">
    <property type="entry name" value="C1.7:_P-type_atpase_like"/>
    <property type="match status" value="1"/>
</dbReference>
<feature type="transmembrane region" description="Helical" evidence="16">
    <location>
        <begin position="945"/>
        <end position="968"/>
    </location>
</feature>
<feature type="compositionally biased region" description="Basic and acidic residues" evidence="17">
    <location>
        <begin position="1158"/>
        <end position="1174"/>
    </location>
</feature>
<proteinExistence type="inferred from homology"/>
<feature type="transmembrane region" description="Helical" evidence="16">
    <location>
        <begin position="896"/>
        <end position="915"/>
    </location>
</feature>
<feature type="compositionally biased region" description="Gly residues" evidence="17">
    <location>
        <begin position="1132"/>
        <end position="1146"/>
    </location>
</feature>
<evidence type="ECO:0000256" key="8">
    <source>
        <dbReference type="ARBA" id="ARBA00022842"/>
    </source>
</evidence>
<dbReference type="InterPro" id="IPR018303">
    <property type="entry name" value="ATPase_P-typ_P_site"/>
</dbReference>
<feature type="binding site" evidence="14">
    <location>
        <position position="660"/>
    </location>
    <ligand>
        <name>ATP</name>
        <dbReference type="ChEBI" id="CHEBI:30616"/>
    </ligand>
</feature>
<feature type="region of interest" description="Disordered" evidence="17">
    <location>
        <begin position="454"/>
        <end position="477"/>
    </location>
</feature>
<feature type="binding site" evidence="14">
    <location>
        <position position="388"/>
    </location>
    <ligand>
        <name>ATP</name>
        <dbReference type="ChEBI" id="CHEBI:30616"/>
    </ligand>
</feature>
<dbReference type="GO" id="GO:0055037">
    <property type="term" value="C:recycling endosome"/>
    <property type="evidence" value="ECO:0007669"/>
    <property type="project" value="TreeGrafter"/>
</dbReference>
<dbReference type="InterPro" id="IPR023299">
    <property type="entry name" value="ATPase_P-typ_cyto_dom_N"/>
</dbReference>
<evidence type="ECO:0000259" key="19">
    <source>
        <dbReference type="Pfam" id="PF16212"/>
    </source>
</evidence>
<evidence type="ECO:0000256" key="12">
    <source>
        <dbReference type="ARBA" id="ARBA00034036"/>
    </source>
</evidence>
<evidence type="ECO:0000256" key="14">
    <source>
        <dbReference type="PIRSR" id="PIRSR606539-2"/>
    </source>
</evidence>
<evidence type="ECO:0000256" key="16">
    <source>
        <dbReference type="RuleBase" id="RU362033"/>
    </source>
</evidence>